<dbReference type="InterPro" id="IPR009057">
    <property type="entry name" value="Homeodomain-like_sf"/>
</dbReference>
<dbReference type="Pfam" id="PF12833">
    <property type="entry name" value="HTH_18"/>
    <property type="match status" value="1"/>
</dbReference>
<dbReference type="InterPro" id="IPR050908">
    <property type="entry name" value="SmbC-like"/>
</dbReference>
<dbReference type="SMART" id="SM00871">
    <property type="entry name" value="AraC_E_bind"/>
    <property type="match status" value="1"/>
</dbReference>
<gene>
    <name evidence="5" type="ORF">BX591_12482</name>
</gene>
<dbReference type="PRINTS" id="PR00032">
    <property type="entry name" value="HTHARAC"/>
</dbReference>
<dbReference type="OrthoDB" id="282744at2"/>
<protein>
    <submittedName>
        <fullName evidence="5">AraC family transcriptional regulator</fullName>
    </submittedName>
</protein>
<evidence type="ECO:0000313" key="5">
    <source>
        <dbReference type="EMBL" id="RAS22372.1"/>
    </source>
</evidence>
<dbReference type="SMART" id="SM00342">
    <property type="entry name" value="HTH_ARAC"/>
    <property type="match status" value="1"/>
</dbReference>
<dbReference type="InterPro" id="IPR029442">
    <property type="entry name" value="GyrI-like"/>
</dbReference>
<dbReference type="GO" id="GO:0003700">
    <property type="term" value="F:DNA-binding transcription factor activity"/>
    <property type="evidence" value="ECO:0007669"/>
    <property type="project" value="InterPro"/>
</dbReference>
<evidence type="ECO:0000259" key="4">
    <source>
        <dbReference type="PROSITE" id="PS01124"/>
    </source>
</evidence>
<dbReference type="Proteomes" id="UP000248918">
    <property type="component" value="Unassembled WGS sequence"/>
</dbReference>
<dbReference type="InterPro" id="IPR010499">
    <property type="entry name" value="AraC_E-bd"/>
</dbReference>
<sequence>MMKPSTELDYRRRIARVIEAILLEPGAPHTLDSLAAVAHLSPYHFHRIYRALAGESVVETVQRLRLAQAAQRLTDASSRVTAVAHDAGYNSPQAFARAFRGFTGVTPSEFKARQKHLATPAASRRSGAAANVADAANIVDAAHQPDAADAADANANLATNPDDGRRSLWPAVELAQIAPIDVLCLRHDGPIATIGQTFRDLLHMLRCEDDAHTVRRVGICVRDTALKGSFRYLAGVVASPDVALHETPPVPVEPLRVDGGLYAIHRLVGPYALIAPTFRALYGVWLPQSGYAPDTRPALELYRGAARAGLQRACVTDLMIPIRRD</sequence>
<dbReference type="InterPro" id="IPR020449">
    <property type="entry name" value="Tscrpt_reg_AraC-type_HTH"/>
</dbReference>
<feature type="domain" description="HTH araC/xylS-type" evidence="4">
    <location>
        <begin position="12"/>
        <end position="113"/>
    </location>
</feature>
<keyword evidence="3" id="KW-0804">Transcription</keyword>
<dbReference type="AlphaFoldDB" id="A0A329BKD9"/>
<dbReference type="SUPFAM" id="SSF55136">
    <property type="entry name" value="Probable bacterial effector-binding domain"/>
    <property type="match status" value="1"/>
</dbReference>
<dbReference type="Gene3D" id="1.10.10.60">
    <property type="entry name" value="Homeodomain-like"/>
    <property type="match status" value="1"/>
</dbReference>
<dbReference type="SUPFAM" id="SSF46689">
    <property type="entry name" value="Homeodomain-like"/>
    <property type="match status" value="2"/>
</dbReference>
<dbReference type="EMBL" id="QLTK01000024">
    <property type="protein sequence ID" value="RAS22372.1"/>
    <property type="molecule type" value="Genomic_DNA"/>
</dbReference>
<keyword evidence="2" id="KW-0238">DNA-binding</keyword>
<organism evidence="5 6">
    <name type="scientific">Paraburkholderia bryophila</name>
    <dbReference type="NCBI Taxonomy" id="420952"/>
    <lineage>
        <taxon>Bacteria</taxon>
        <taxon>Pseudomonadati</taxon>
        <taxon>Pseudomonadota</taxon>
        <taxon>Betaproteobacteria</taxon>
        <taxon>Burkholderiales</taxon>
        <taxon>Burkholderiaceae</taxon>
        <taxon>Paraburkholderia</taxon>
    </lineage>
</organism>
<dbReference type="GO" id="GO:0043565">
    <property type="term" value="F:sequence-specific DNA binding"/>
    <property type="evidence" value="ECO:0007669"/>
    <property type="project" value="InterPro"/>
</dbReference>
<reference evidence="5 6" key="1">
    <citation type="submission" date="2018-06" db="EMBL/GenBank/DDBJ databases">
        <title>Genomic Encyclopedia of Type Strains, Phase III (KMG-III): the genomes of soil and plant-associated and newly described type strains.</title>
        <authorList>
            <person name="Whitman W."/>
        </authorList>
    </citation>
    <scope>NUCLEOTIDE SEQUENCE [LARGE SCALE GENOMIC DNA]</scope>
    <source>
        <strain evidence="5 6">LMG 23644</strain>
    </source>
</reference>
<evidence type="ECO:0000313" key="6">
    <source>
        <dbReference type="Proteomes" id="UP000248918"/>
    </source>
</evidence>
<dbReference type="Pfam" id="PF06445">
    <property type="entry name" value="GyrI-like"/>
    <property type="match status" value="1"/>
</dbReference>
<dbReference type="PANTHER" id="PTHR40055:SF1">
    <property type="entry name" value="TRANSCRIPTIONAL REGULATOR YGIV-RELATED"/>
    <property type="match status" value="1"/>
</dbReference>
<proteinExistence type="predicted"/>
<dbReference type="Gene3D" id="3.20.80.10">
    <property type="entry name" value="Regulatory factor, effector binding domain"/>
    <property type="match status" value="1"/>
</dbReference>
<dbReference type="PROSITE" id="PS01124">
    <property type="entry name" value="HTH_ARAC_FAMILY_2"/>
    <property type="match status" value="1"/>
</dbReference>
<dbReference type="PANTHER" id="PTHR40055">
    <property type="entry name" value="TRANSCRIPTIONAL REGULATOR YGIV-RELATED"/>
    <property type="match status" value="1"/>
</dbReference>
<comment type="caution">
    <text evidence="5">The sequence shown here is derived from an EMBL/GenBank/DDBJ whole genome shotgun (WGS) entry which is preliminary data.</text>
</comment>
<name>A0A329BKD9_9BURK</name>
<evidence type="ECO:0000256" key="1">
    <source>
        <dbReference type="ARBA" id="ARBA00023015"/>
    </source>
</evidence>
<evidence type="ECO:0000256" key="2">
    <source>
        <dbReference type="ARBA" id="ARBA00023125"/>
    </source>
</evidence>
<evidence type="ECO:0000256" key="3">
    <source>
        <dbReference type="ARBA" id="ARBA00023163"/>
    </source>
</evidence>
<dbReference type="InterPro" id="IPR011256">
    <property type="entry name" value="Reg_factor_effector_dom_sf"/>
</dbReference>
<dbReference type="InterPro" id="IPR018060">
    <property type="entry name" value="HTH_AraC"/>
</dbReference>
<accession>A0A329BKD9</accession>
<keyword evidence="1" id="KW-0805">Transcription regulation</keyword>